<evidence type="ECO:0000256" key="1">
    <source>
        <dbReference type="ARBA" id="ARBA00022612"/>
    </source>
</evidence>
<evidence type="ECO:0000256" key="3">
    <source>
        <dbReference type="SAM" id="MobiDB-lite"/>
    </source>
</evidence>
<feature type="compositionally biased region" description="Acidic residues" evidence="3">
    <location>
        <begin position="175"/>
        <end position="188"/>
    </location>
</feature>
<dbReference type="Pfam" id="PF03592">
    <property type="entry name" value="Terminase_2"/>
    <property type="match status" value="1"/>
</dbReference>
<dbReference type="InterPro" id="IPR038713">
    <property type="entry name" value="Terminase_Gp1_N_sf"/>
</dbReference>
<dbReference type="GO" id="GO:0051276">
    <property type="term" value="P:chromosome organization"/>
    <property type="evidence" value="ECO:0007669"/>
    <property type="project" value="InterPro"/>
</dbReference>
<keyword evidence="1" id="KW-1188">Viral release from host cell</keyword>
<dbReference type="InterPro" id="IPR005335">
    <property type="entry name" value="Terminase_ssu"/>
</dbReference>
<keyword evidence="2" id="KW-0231">Viral genome packaging</keyword>
<proteinExistence type="predicted"/>
<dbReference type="InterPro" id="IPR052404">
    <property type="entry name" value="SPP1-like_terminase"/>
</dbReference>
<accession>A0A8S5PFT3</accession>
<sequence>MSKPSLRAEDFKKTKPKRRPEYLNDNQWAFCEYYLQLGNIKKAAIEAGYSPKSAQTRGTQLMQNPYIRQYLEYRYDTVDTLMVANSDEVLEFLSNVMRGKVKDQFELDASLADRIRAADMLLKRNFDITSKLENVVNIYNDIPKAHGNRGRKRDDLKTVAEYEGEYEVADNTAENVEENTDTADETEE</sequence>
<dbReference type="PANTHER" id="PTHR41328:SF2">
    <property type="entry name" value="TERMINASE SMALL SUBUNIT"/>
    <property type="match status" value="1"/>
</dbReference>
<organism evidence="4">
    <name type="scientific">Siphoviridae sp. ctsxw88</name>
    <dbReference type="NCBI Taxonomy" id="2825701"/>
    <lineage>
        <taxon>Viruses</taxon>
        <taxon>Duplodnaviria</taxon>
        <taxon>Heunggongvirae</taxon>
        <taxon>Uroviricota</taxon>
        <taxon>Caudoviricetes</taxon>
    </lineage>
</organism>
<protein>
    <submittedName>
        <fullName evidence="4">Terminase small subunit</fullName>
    </submittedName>
</protein>
<dbReference type="EMBL" id="BK015425">
    <property type="protein sequence ID" value="DAE06039.1"/>
    <property type="molecule type" value="Genomic_DNA"/>
</dbReference>
<name>A0A8S5PFT3_9CAUD</name>
<dbReference type="Gene3D" id="1.10.10.1400">
    <property type="entry name" value="Terminase, small subunit, N-terminal DNA-binding domain, HTH motif"/>
    <property type="match status" value="1"/>
</dbReference>
<evidence type="ECO:0000313" key="4">
    <source>
        <dbReference type="EMBL" id="DAE06039.1"/>
    </source>
</evidence>
<feature type="region of interest" description="Disordered" evidence="3">
    <location>
        <begin position="167"/>
        <end position="188"/>
    </location>
</feature>
<evidence type="ECO:0000256" key="2">
    <source>
        <dbReference type="ARBA" id="ARBA00023219"/>
    </source>
</evidence>
<reference evidence="4" key="1">
    <citation type="journal article" date="2021" name="Proc. Natl. Acad. Sci. U.S.A.">
        <title>A Catalog of Tens of Thousands of Viruses from Human Metagenomes Reveals Hidden Associations with Chronic Diseases.</title>
        <authorList>
            <person name="Tisza M.J."/>
            <person name="Buck C.B."/>
        </authorList>
    </citation>
    <scope>NUCLEOTIDE SEQUENCE</scope>
    <source>
        <strain evidence="4">Ctsxw88</strain>
    </source>
</reference>
<dbReference type="Gene3D" id="6.10.140.2160">
    <property type="match status" value="1"/>
</dbReference>
<dbReference type="PANTHER" id="PTHR41328">
    <property type="entry name" value="TERMINASE SMALL SUBUNIT-RELATED"/>
    <property type="match status" value="1"/>
</dbReference>